<feature type="region of interest" description="Disordered" evidence="1">
    <location>
        <begin position="1"/>
        <end position="60"/>
    </location>
</feature>
<proteinExistence type="predicted"/>
<reference evidence="2 3" key="1">
    <citation type="submission" date="2019-04" db="EMBL/GenBank/DDBJ databases">
        <title>An improved genome assembly and genetic linkage map for asparagus bean, Vigna unguiculata ssp. sesquipedialis.</title>
        <authorList>
            <person name="Xia Q."/>
            <person name="Zhang R."/>
            <person name="Dong Y."/>
        </authorList>
    </citation>
    <scope>NUCLEOTIDE SEQUENCE [LARGE SCALE GENOMIC DNA]</scope>
    <source>
        <tissue evidence="2">Leaf</tissue>
    </source>
</reference>
<evidence type="ECO:0000313" key="3">
    <source>
        <dbReference type="Proteomes" id="UP000501690"/>
    </source>
</evidence>
<dbReference type="Proteomes" id="UP000501690">
    <property type="component" value="Linkage Group LG8"/>
</dbReference>
<gene>
    <name evidence="2" type="ORF">DEO72_LG8g2072</name>
</gene>
<evidence type="ECO:0000313" key="2">
    <source>
        <dbReference type="EMBL" id="QCE04039.1"/>
    </source>
</evidence>
<keyword evidence="3" id="KW-1185">Reference proteome</keyword>
<protein>
    <submittedName>
        <fullName evidence="2">Uncharacterized protein</fullName>
    </submittedName>
</protein>
<dbReference type="EMBL" id="CP039352">
    <property type="protein sequence ID" value="QCE04039.1"/>
    <property type="molecule type" value="Genomic_DNA"/>
</dbReference>
<evidence type="ECO:0000256" key="1">
    <source>
        <dbReference type="SAM" id="MobiDB-lite"/>
    </source>
</evidence>
<organism evidence="2 3">
    <name type="scientific">Vigna unguiculata</name>
    <name type="common">Cowpea</name>
    <dbReference type="NCBI Taxonomy" id="3917"/>
    <lineage>
        <taxon>Eukaryota</taxon>
        <taxon>Viridiplantae</taxon>
        <taxon>Streptophyta</taxon>
        <taxon>Embryophyta</taxon>
        <taxon>Tracheophyta</taxon>
        <taxon>Spermatophyta</taxon>
        <taxon>Magnoliopsida</taxon>
        <taxon>eudicotyledons</taxon>
        <taxon>Gunneridae</taxon>
        <taxon>Pentapetalae</taxon>
        <taxon>rosids</taxon>
        <taxon>fabids</taxon>
        <taxon>Fabales</taxon>
        <taxon>Fabaceae</taxon>
        <taxon>Papilionoideae</taxon>
        <taxon>50 kb inversion clade</taxon>
        <taxon>NPAAA clade</taxon>
        <taxon>indigoferoid/millettioid clade</taxon>
        <taxon>Phaseoleae</taxon>
        <taxon>Vigna</taxon>
    </lineage>
</organism>
<accession>A0A4D6MVB0</accession>
<name>A0A4D6MVB0_VIGUN</name>
<sequence>MEFPSTNIVRNVPGLPNSSATIEEGNPSGPIRTGHNQHIHTDTLANPSHNSREVIPGHNP</sequence>
<dbReference type="AlphaFoldDB" id="A0A4D6MVB0"/>